<gene>
    <name evidence="2" type="ORF">KY465_18000</name>
</gene>
<keyword evidence="3" id="KW-1185">Reference proteome</keyword>
<keyword evidence="1" id="KW-0812">Transmembrane</keyword>
<reference evidence="2" key="1">
    <citation type="submission" date="2021-07" db="EMBL/GenBank/DDBJ databases">
        <title>Pseudohoeflea marina sp. nov. a polyhydroxyalcanoate-producing bacterium.</title>
        <authorList>
            <person name="Zheng W."/>
            <person name="Yu S."/>
            <person name="Huang Y."/>
        </authorList>
    </citation>
    <scope>NUCLEOTIDE SEQUENCE</scope>
    <source>
        <strain evidence="2">DP4N28-3</strain>
    </source>
</reference>
<proteinExistence type="predicted"/>
<keyword evidence="1" id="KW-0472">Membrane</keyword>
<organism evidence="2 3">
    <name type="scientific">Pseudohoeflea coraliihabitans</name>
    <dbReference type="NCBI Taxonomy" id="2860393"/>
    <lineage>
        <taxon>Bacteria</taxon>
        <taxon>Pseudomonadati</taxon>
        <taxon>Pseudomonadota</taxon>
        <taxon>Alphaproteobacteria</taxon>
        <taxon>Hyphomicrobiales</taxon>
        <taxon>Rhizobiaceae</taxon>
        <taxon>Pseudohoeflea</taxon>
    </lineage>
</organism>
<accession>A0ABS6WT97</accession>
<dbReference type="Proteomes" id="UP001430804">
    <property type="component" value="Unassembled WGS sequence"/>
</dbReference>
<evidence type="ECO:0000313" key="3">
    <source>
        <dbReference type="Proteomes" id="UP001430804"/>
    </source>
</evidence>
<protein>
    <recommendedName>
        <fullName evidence="4">DUF3618 domain-containing protein</fullName>
    </recommendedName>
</protein>
<dbReference type="EMBL" id="JAHWQX010000005">
    <property type="protein sequence ID" value="MBW3099178.1"/>
    <property type="molecule type" value="Genomic_DNA"/>
</dbReference>
<keyword evidence="1" id="KW-1133">Transmembrane helix</keyword>
<comment type="caution">
    <text evidence="2">The sequence shown here is derived from an EMBL/GenBank/DDBJ whole genome shotgun (WGS) entry which is preliminary data.</text>
</comment>
<sequence>MSQEDETTRAARRDLKRLAEEGNLSASPLLKGTADSLKSHFTAADADQKDASEVWGTRIGRGLAVIAVLVLGVWLYFEVFQ</sequence>
<evidence type="ECO:0008006" key="4">
    <source>
        <dbReference type="Google" id="ProtNLM"/>
    </source>
</evidence>
<name>A0ABS6WT97_9HYPH</name>
<evidence type="ECO:0000256" key="1">
    <source>
        <dbReference type="SAM" id="Phobius"/>
    </source>
</evidence>
<feature type="transmembrane region" description="Helical" evidence="1">
    <location>
        <begin position="59"/>
        <end position="77"/>
    </location>
</feature>
<dbReference type="RefSeq" id="WP_219203500.1">
    <property type="nucleotide sequence ID" value="NZ_JAHWQX010000005.1"/>
</dbReference>
<evidence type="ECO:0000313" key="2">
    <source>
        <dbReference type="EMBL" id="MBW3099178.1"/>
    </source>
</evidence>